<evidence type="ECO:0000256" key="1">
    <source>
        <dbReference type="ARBA" id="ARBA00001275"/>
    </source>
</evidence>
<dbReference type="KEGG" id="dfl:DFE_1305"/>
<comment type="similarity">
    <text evidence="2">Belongs to the glycogen phosphorylase family.</text>
</comment>
<gene>
    <name evidence="6" type="ORF">DFE_1305</name>
</gene>
<dbReference type="InterPro" id="IPR024517">
    <property type="entry name" value="Glycogen_phosphorylase_DUF3417"/>
</dbReference>
<organism evidence="6 7">
    <name type="scientific">Desulfovibrio ferrophilus</name>
    <dbReference type="NCBI Taxonomy" id="241368"/>
    <lineage>
        <taxon>Bacteria</taxon>
        <taxon>Pseudomonadati</taxon>
        <taxon>Thermodesulfobacteriota</taxon>
        <taxon>Desulfovibrionia</taxon>
        <taxon>Desulfovibrionales</taxon>
        <taxon>Desulfovibrionaceae</taxon>
        <taxon>Desulfovibrio</taxon>
    </lineage>
</organism>
<protein>
    <submittedName>
        <fullName evidence="6">Glycogen phosphorylase</fullName>
    </submittedName>
</protein>
<dbReference type="GO" id="GO:0008184">
    <property type="term" value="F:glycogen phosphorylase activity"/>
    <property type="evidence" value="ECO:0007669"/>
    <property type="project" value="InterPro"/>
</dbReference>
<dbReference type="AlphaFoldDB" id="A0A2Z6AXR1"/>
<comment type="catalytic activity">
    <reaction evidence="1">
        <text>[(1-&gt;4)-alpha-D-glucosyl](n) + phosphate = [(1-&gt;4)-alpha-D-glucosyl](n-1) + alpha-D-glucose 1-phosphate</text>
        <dbReference type="Rhea" id="RHEA:41732"/>
        <dbReference type="Rhea" id="RHEA-COMP:9584"/>
        <dbReference type="Rhea" id="RHEA-COMP:9586"/>
        <dbReference type="ChEBI" id="CHEBI:15444"/>
        <dbReference type="ChEBI" id="CHEBI:43474"/>
        <dbReference type="ChEBI" id="CHEBI:58601"/>
        <dbReference type="EC" id="2.4.1.1"/>
    </reaction>
</comment>
<feature type="modified residue" description="N6-(pyridoxal phosphate)lysine" evidence="4">
    <location>
        <position position="608"/>
    </location>
</feature>
<dbReference type="GO" id="GO:0030170">
    <property type="term" value="F:pyridoxal phosphate binding"/>
    <property type="evidence" value="ECO:0007669"/>
    <property type="project" value="InterPro"/>
</dbReference>
<dbReference type="OrthoDB" id="7229284at2"/>
<evidence type="ECO:0000256" key="4">
    <source>
        <dbReference type="PIRSR" id="PIRSR000460-1"/>
    </source>
</evidence>
<evidence type="ECO:0000313" key="6">
    <source>
        <dbReference type="EMBL" id="BBD08031.1"/>
    </source>
</evidence>
<keyword evidence="4" id="KW-0663">Pyridoxal phosphate</keyword>
<dbReference type="SUPFAM" id="SSF53756">
    <property type="entry name" value="UDP-Glycosyltransferase/glycogen phosphorylase"/>
    <property type="match status" value="1"/>
</dbReference>
<dbReference type="PANTHER" id="PTHR42655:SF1">
    <property type="entry name" value="GLYCOGEN PHOSPHORYLASE"/>
    <property type="match status" value="1"/>
</dbReference>
<evidence type="ECO:0000259" key="5">
    <source>
        <dbReference type="Pfam" id="PF11897"/>
    </source>
</evidence>
<keyword evidence="3" id="KW-0021">Allosteric enzyme</keyword>
<dbReference type="NCBIfam" id="TIGR02094">
    <property type="entry name" value="more_P_ylases"/>
    <property type="match status" value="1"/>
</dbReference>
<dbReference type="InterPro" id="IPR052182">
    <property type="entry name" value="Glycogen/Maltodextrin_Phosph"/>
</dbReference>
<dbReference type="EMBL" id="AP017378">
    <property type="protein sequence ID" value="BBD08031.1"/>
    <property type="molecule type" value="Genomic_DNA"/>
</dbReference>
<evidence type="ECO:0000313" key="7">
    <source>
        <dbReference type="Proteomes" id="UP000269883"/>
    </source>
</evidence>
<dbReference type="Gene3D" id="3.40.50.2000">
    <property type="entry name" value="Glycogen Phosphorylase B"/>
    <property type="match status" value="3"/>
</dbReference>
<sequence length="854" mass="97345">MKPIQTYSVVPKLPKNLKPLWSLAYNFWFAWNDRIVDLFSRIDARLWRESGGNPVAFINMLPQEMLVDLSNDELFLDRMTETVESLSAYLGSTASAVEFKGRDTSQPVIAYFSFEFGITPCLPIYSGGLGILAGDHLKSASDLNLPLVGVGLCYTQGYFRQYLTPDAWQNERYPVYDFEQMPLTEVMNEAGEPLKFLLDLRGQKVVVRIWKAAVGRVNLYLMDTNITENPPEVRELTTRLYGGDLEMRLKQEVLLGIGGMMALDVLGLSPTVIHMNEGHSAFAGLERIRRFMQDRDISFEAASELTASSCVFTTHTPVPAGNDRFPPDLMQRYFEGYARDMGIAFKVFLALGREDPRDDAESFCMTVLALRLSRFNNGVSKLHGEVSRKMWQRVWPQFPLQDVPIGAITNGVHHPSWVAADMAVLYDRFLGANWREDPDCDRVWRNADAIPDSELWRTHERLRERLVDFVRMRLRAELTERGARYKEIEAADDVLDPGALTIGFARRFATYKRANLLLQDKSRLLKLISRTERPIQFIFAGKAHPKDNEGKRLIQELVQLCRTPKCRNKMVFLTDYDMDVAEYMVQGCDVWLNTPRVPLEACGTSGMKAMANGVLHCSTLDGWWAEAYESNNSLGWAIGMGEYYDDLEHQDFVESQTLYNLLENDLVPEFYERGHGNLPRTWIRRMKKALLKLGPVFNGHRMVEEYAKVAYRPAYSNYNDLAADNFAKAKALAQWRMEIMTCWHGVEIRNVVSREPGQVHVGEAIEVDCEVNLNGLTAEDVTVEIYSGGVDHEGVFTDRRTKSMEPRDTTDDGWRRFSGMFKPSSPGRYGFNVRVLPSHANLLDSHSLGLIRWA</sequence>
<evidence type="ECO:0000256" key="2">
    <source>
        <dbReference type="ARBA" id="ARBA00006047"/>
    </source>
</evidence>
<dbReference type="RefSeq" id="WP_126377799.1">
    <property type="nucleotide sequence ID" value="NZ_AP017378.1"/>
</dbReference>
<dbReference type="PIRSF" id="PIRSF000460">
    <property type="entry name" value="Pprylas_GlgP"/>
    <property type="match status" value="1"/>
</dbReference>
<dbReference type="InterPro" id="IPR011834">
    <property type="entry name" value="Agluc_phsphrylas"/>
</dbReference>
<dbReference type="PANTHER" id="PTHR42655">
    <property type="entry name" value="GLYCOGEN PHOSPHORYLASE"/>
    <property type="match status" value="1"/>
</dbReference>
<dbReference type="Proteomes" id="UP000269883">
    <property type="component" value="Chromosome"/>
</dbReference>
<proteinExistence type="inferred from homology"/>
<dbReference type="Pfam" id="PF11897">
    <property type="entry name" value="DUF3417"/>
    <property type="match status" value="1"/>
</dbReference>
<accession>A0A2Z6AXR1</accession>
<feature type="domain" description="DUF3417" evidence="5">
    <location>
        <begin position="13"/>
        <end position="122"/>
    </location>
</feature>
<keyword evidence="7" id="KW-1185">Reference proteome</keyword>
<dbReference type="GO" id="GO:0005975">
    <property type="term" value="P:carbohydrate metabolic process"/>
    <property type="evidence" value="ECO:0007669"/>
    <property type="project" value="InterPro"/>
</dbReference>
<dbReference type="InterPro" id="IPR000811">
    <property type="entry name" value="Glyco_trans_35"/>
</dbReference>
<dbReference type="Pfam" id="PF00343">
    <property type="entry name" value="Phosphorylase"/>
    <property type="match status" value="1"/>
</dbReference>
<name>A0A2Z6AXR1_9BACT</name>
<reference evidence="6 7" key="1">
    <citation type="journal article" date="2018" name="Sci. Adv.">
        <title>Multi-heme cytochromes provide a pathway for survival in energy-limited environments.</title>
        <authorList>
            <person name="Deng X."/>
            <person name="Dohmae N."/>
            <person name="Nealson K.H."/>
            <person name="Hashimoto K."/>
            <person name="Okamoto A."/>
        </authorList>
    </citation>
    <scope>NUCLEOTIDE SEQUENCE [LARGE SCALE GENOMIC DNA]</scope>
    <source>
        <strain evidence="6 7">IS5</strain>
    </source>
</reference>
<evidence type="ECO:0000256" key="3">
    <source>
        <dbReference type="ARBA" id="ARBA00022533"/>
    </source>
</evidence>